<dbReference type="Gene3D" id="3.40.50.300">
    <property type="entry name" value="P-loop containing nucleotide triphosphate hydrolases"/>
    <property type="match status" value="1"/>
</dbReference>
<sequence length="887" mass="98724">MGDANVLCQQILTEFARLGYAIADTVLEGDFCIVCGEKQAAFGQVERVVGIGLGPLGRSAAIRSKTIKDVGKAVGRKKGIVHVIILLSSNELKLSKSDLLVISRATSCGNISTVQAGKNLGQSPVAVTEGDKGEALAYSDAAQSLLDNATLMDALTHTSSRRIDSFYTDIDFALGTRAHRFLEGNIKSGRAVLELQQPEWHHLRGVDASVYQLIGVHVIEGDSDRIENNYQGEVDEQSRIQKEIKRAHSEVLGLRLECARLLQELKLAAKATEEPGQELAKVKFTNLVDAIVLAVNQQDWHLIGSDGKSLRLADKDKILMKDVALLASMPEDGLIDVATNYVAKSGRRREVEAQLKGYREAVVAPIISVTVETAPLVEHILVGREALRRRIEAFNTRPPQHDELSSFLRDFHHFTRGVMVALSHEIISSKVAIEASPTYSYYDRPYRLSLSIHEVLKTGSNLVVYGEAGAGKTTSLQMYATKQLANYVLGRRFALYIPLNRLLHAWKEREELSRDTGPVPVLESGVKCFLASLASDLTAVHLDALFSSGSVSLLFDGIDEVIKVAPWIVDAIVQFSRKYPAVQVVASSRVSDASLSKNGWLEITLLPFTDEQRDQFFLLWFGGDPHNRVKDITAHLQAHRKVAAIVRNPLLATALCVLAEKNIPLPNSEIRLYEERFRLLLGHYDSHKQVSRITTHHRDLETVARSIAHEMHERTRRYMSKEAMYKIAEDAIASYHHGKNAREMAATAVDELIDPCNILVPMTAAGEWGFGHLRYQEYLVAVELNSARSRRVGDHIGEPWWHDVYVLFAQLAGDLEWLITYLTAQGRLTRGLRTITAMVQQQPPAVRQRMQQLISRNRRTDGKFADLLANDAATDAAGIEEEMDYYR</sequence>
<dbReference type="KEGG" id="uli:ETAA1_14160"/>
<dbReference type="Proteomes" id="UP000319576">
    <property type="component" value="Chromosome"/>
</dbReference>
<dbReference type="EMBL" id="CP036273">
    <property type="protein sequence ID" value="QDU19489.1"/>
    <property type="molecule type" value="Genomic_DNA"/>
</dbReference>
<proteinExistence type="predicted"/>
<name>A0A517XPQ6_9BACT</name>
<dbReference type="SUPFAM" id="SSF52540">
    <property type="entry name" value="P-loop containing nucleoside triphosphate hydrolases"/>
    <property type="match status" value="1"/>
</dbReference>
<evidence type="ECO:0000313" key="2">
    <source>
        <dbReference type="Proteomes" id="UP000319576"/>
    </source>
</evidence>
<dbReference type="AlphaFoldDB" id="A0A517XPQ6"/>
<protein>
    <recommendedName>
        <fullName evidence="3">NACHT domain-containing protein</fullName>
    </recommendedName>
</protein>
<accession>A0A517XPQ6</accession>
<evidence type="ECO:0000313" key="1">
    <source>
        <dbReference type="EMBL" id="QDU19489.1"/>
    </source>
</evidence>
<dbReference type="PANTHER" id="PTHR46844:SF1">
    <property type="entry name" value="SLR5058 PROTEIN"/>
    <property type="match status" value="1"/>
</dbReference>
<gene>
    <name evidence="1" type="ORF">ETAA1_14160</name>
</gene>
<organism evidence="1 2">
    <name type="scientific">Urbifossiella limnaea</name>
    <dbReference type="NCBI Taxonomy" id="2528023"/>
    <lineage>
        <taxon>Bacteria</taxon>
        <taxon>Pseudomonadati</taxon>
        <taxon>Planctomycetota</taxon>
        <taxon>Planctomycetia</taxon>
        <taxon>Gemmatales</taxon>
        <taxon>Gemmataceae</taxon>
        <taxon>Urbifossiella</taxon>
    </lineage>
</organism>
<evidence type="ECO:0008006" key="3">
    <source>
        <dbReference type="Google" id="ProtNLM"/>
    </source>
</evidence>
<reference evidence="1 2" key="1">
    <citation type="submission" date="2019-02" db="EMBL/GenBank/DDBJ databases">
        <title>Deep-cultivation of Planctomycetes and their phenomic and genomic characterization uncovers novel biology.</title>
        <authorList>
            <person name="Wiegand S."/>
            <person name="Jogler M."/>
            <person name="Boedeker C."/>
            <person name="Pinto D."/>
            <person name="Vollmers J."/>
            <person name="Rivas-Marin E."/>
            <person name="Kohn T."/>
            <person name="Peeters S.H."/>
            <person name="Heuer A."/>
            <person name="Rast P."/>
            <person name="Oberbeckmann S."/>
            <person name="Bunk B."/>
            <person name="Jeske O."/>
            <person name="Meyerdierks A."/>
            <person name="Storesund J.E."/>
            <person name="Kallscheuer N."/>
            <person name="Luecker S."/>
            <person name="Lage O.M."/>
            <person name="Pohl T."/>
            <person name="Merkel B.J."/>
            <person name="Hornburger P."/>
            <person name="Mueller R.-W."/>
            <person name="Bruemmer F."/>
            <person name="Labrenz M."/>
            <person name="Spormann A.M."/>
            <person name="Op den Camp H."/>
            <person name="Overmann J."/>
            <person name="Amann R."/>
            <person name="Jetten M.S.M."/>
            <person name="Mascher T."/>
            <person name="Medema M.H."/>
            <person name="Devos D.P."/>
            <person name="Kaster A.-K."/>
            <person name="Ovreas L."/>
            <person name="Rohde M."/>
            <person name="Galperin M.Y."/>
            <person name="Jogler C."/>
        </authorList>
    </citation>
    <scope>NUCLEOTIDE SEQUENCE [LARGE SCALE GENOMIC DNA]</scope>
    <source>
        <strain evidence="1 2">ETA_A1</strain>
    </source>
</reference>
<dbReference type="InterPro" id="IPR027417">
    <property type="entry name" value="P-loop_NTPase"/>
</dbReference>
<keyword evidence="2" id="KW-1185">Reference proteome</keyword>
<dbReference type="PANTHER" id="PTHR46844">
    <property type="entry name" value="SLR5058 PROTEIN"/>
    <property type="match status" value="1"/>
</dbReference>